<accession>A0A380THI3</accession>
<organism evidence="1">
    <name type="scientific">metagenome</name>
    <dbReference type="NCBI Taxonomy" id="256318"/>
    <lineage>
        <taxon>unclassified sequences</taxon>
        <taxon>metagenomes</taxon>
    </lineage>
</organism>
<sequence>MRASASAYFWVVPEFDDLAKDAEIGSMTAGRGGSASDGKRPDAAEALNTVPDRTLRMMLAEWKRWRARVVTAPTMRMRQERFDEATAFIHAIEDELALRVPGEQLRRQRSAAAKVAEIAAPACVPLADYRQAQNDLDRIKRRRLR</sequence>
<proteinExistence type="predicted"/>
<dbReference type="EMBL" id="UIDG01000418">
    <property type="protein sequence ID" value="SUS07628.1"/>
    <property type="molecule type" value="Genomic_DNA"/>
</dbReference>
<name>A0A380THI3_9ZZZZ</name>
<reference evidence="1" key="1">
    <citation type="submission" date="2018-07" db="EMBL/GenBank/DDBJ databases">
        <authorList>
            <person name="Quirk P.G."/>
            <person name="Krulwich T.A."/>
        </authorList>
    </citation>
    <scope>NUCLEOTIDE SEQUENCE</scope>
</reference>
<evidence type="ECO:0000313" key="1">
    <source>
        <dbReference type="EMBL" id="SUS07628.1"/>
    </source>
</evidence>
<gene>
    <name evidence="1" type="ORF">DF3PB_4750004</name>
</gene>
<dbReference type="AlphaFoldDB" id="A0A380THI3"/>
<protein>
    <submittedName>
        <fullName evidence="1">Uncharacterized protein</fullName>
    </submittedName>
</protein>